<accession>A0AA40EI77</accession>
<organism evidence="3 4">
    <name type="scientific">Apiosordaria backusii</name>
    <dbReference type="NCBI Taxonomy" id="314023"/>
    <lineage>
        <taxon>Eukaryota</taxon>
        <taxon>Fungi</taxon>
        <taxon>Dikarya</taxon>
        <taxon>Ascomycota</taxon>
        <taxon>Pezizomycotina</taxon>
        <taxon>Sordariomycetes</taxon>
        <taxon>Sordariomycetidae</taxon>
        <taxon>Sordariales</taxon>
        <taxon>Lasiosphaeriaceae</taxon>
        <taxon>Apiosordaria</taxon>
    </lineage>
</organism>
<dbReference type="SUPFAM" id="SSF56112">
    <property type="entry name" value="Protein kinase-like (PK-like)"/>
    <property type="match status" value="1"/>
</dbReference>
<keyword evidence="4" id="KW-1185">Reference proteome</keyword>
<sequence>MLGSDSLDGMKDRFGPLLSIPPPSIIKLAHDVATQKGLKPRTKGKLLERLEGSNNLIHTVDFGSIKLVVRIPAIGFGSRMTAIAAQALESQVATLRVIRKKTSLPVPEVYSHDTTSKNEIGAPYICMSFMPGQPAYKLWFSPQKSRRKLTREQLRLNILTSVANAMAKLSSLTFDKMGSIQDDGLGGTTLGPCYEWDEKDDASRGSSSRQKPASPGKRQGVGDTHIDSLPAQHTFVLDFPDFDLQNVLVDPKGNVTGLVDWDLVQTVPRYVGYARHPGWITRDWDPLMYTWPQNPDREDSPELLEKYREYYHRRLGQALSRKGDWECLSLVFNQKSHLFEAVWNAALLYRNRLEICRKFVQVAVGDDTDALTVLHSIGAEWIRDEDWTILQSKLRQMLVVVANT</sequence>
<evidence type="ECO:0000259" key="2">
    <source>
        <dbReference type="Pfam" id="PF01636"/>
    </source>
</evidence>
<gene>
    <name evidence="3" type="ORF">B0T21DRAFT_410690</name>
</gene>
<dbReference type="EMBL" id="JAUKTV010000005">
    <property type="protein sequence ID" value="KAK0737238.1"/>
    <property type="molecule type" value="Genomic_DNA"/>
</dbReference>
<comment type="caution">
    <text evidence="3">The sequence shown here is derived from an EMBL/GenBank/DDBJ whole genome shotgun (WGS) entry which is preliminary data.</text>
</comment>
<dbReference type="Pfam" id="PF01636">
    <property type="entry name" value="APH"/>
    <property type="match status" value="1"/>
</dbReference>
<dbReference type="PANTHER" id="PTHR21310">
    <property type="entry name" value="AMINOGLYCOSIDE PHOSPHOTRANSFERASE-RELATED-RELATED"/>
    <property type="match status" value="1"/>
</dbReference>
<evidence type="ECO:0000256" key="1">
    <source>
        <dbReference type="SAM" id="MobiDB-lite"/>
    </source>
</evidence>
<dbReference type="PANTHER" id="PTHR21310:SF51">
    <property type="entry name" value="AMINOGLYCOSIDE PHOSPHOTRANSFERASE DOMAIN-CONTAINING PROTEIN"/>
    <property type="match status" value="1"/>
</dbReference>
<name>A0AA40EI77_9PEZI</name>
<dbReference type="Gene3D" id="3.90.1200.10">
    <property type="match status" value="1"/>
</dbReference>
<evidence type="ECO:0000313" key="3">
    <source>
        <dbReference type="EMBL" id="KAK0737238.1"/>
    </source>
</evidence>
<protein>
    <submittedName>
        <fullName evidence="3">Kinase-like domain-containing protein</fullName>
    </submittedName>
</protein>
<reference evidence="3" key="1">
    <citation type="submission" date="2023-06" db="EMBL/GenBank/DDBJ databases">
        <title>Genome-scale phylogeny and comparative genomics of the fungal order Sordariales.</title>
        <authorList>
            <consortium name="Lawrence Berkeley National Laboratory"/>
            <person name="Hensen N."/>
            <person name="Bonometti L."/>
            <person name="Westerberg I."/>
            <person name="Brannstrom I.O."/>
            <person name="Guillou S."/>
            <person name="Cros-Aarteil S."/>
            <person name="Calhoun S."/>
            <person name="Haridas S."/>
            <person name="Kuo A."/>
            <person name="Mondo S."/>
            <person name="Pangilinan J."/>
            <person name="Riley R."/>
            <person name="Labutti K."/>
            <person name="Andreopoulos B."/>
            <person name="Lipzen A."/>
            <person name="Chen C."/>
            <person name="Yanf M."/>
            <person name="Daum C."/>
            <person name="Ng V."/>
            <person name="Clum A."/>
            <person name="Steindorff A."/>
            <person name="Ohm R."/>
            <person name="Martin F."/>
            <person name="Silar P."/>
            <person name="Natvig D."/>
            <person name="Lalanne C."/>
            <person name="Gautier V."/>
            <person name="Ament-Velasquez S.L."/>
            <person name="Kruys A."/>
            <person name="Hutchinson M.I."/>
            <person name="Powell A.J."/>
            <person name="Barry K."/>
            <person name="Miller A.N."/>
            <person name="Grigoriev I.V."/>
            <person name="Debuchy R."/>
            <person name="Gladieux P."/>
            <person name="Thoren M.H."/>
            <person name="Johannesson H."/>
        </authorList>
    </citation>
    <scope>NUCLEOTIDE SEQUENCE</scope>
    <source>
        <strain evidence="3">CBS 540.89</strain>
    </source>
</reference>
<dbReference type="GO" id="GO:0016301">
    <property type="term" value="F:kinase activity"/>
    <property type="evidence" value="ECO:0007669"/>
    <property type="project" value="UniProtKB-KW"/>
</dbReference>
<dbReference type="Gene3D" id="3.30.200.20">
    <property type="entry name" value="Phosphorylase Kinase, domain 1"/>
    <property type="match status" value="1"/>
</dbReference>
<keyword evidence="3" id="KW-0418">Kinase</keyword>
<feature type="region of interest" description="Disordered" evidence="1">
    <location>
        <begin position="196"/>
        <end position="225"/>
    </location>
</feature>
<dbReference type="AlphaFoldDB" id="A0AA40EI77"/>
<proteinExistence type="predicted"/>
<keyword evidence="3" id="KW-0808">Transferase</keyword>
<dbReference type="InterPro" id="IPR051678">
    <property type="entry name" value="AGP_Transferase"/>
</dbReference>
<feature type="domain" description="Aminoglycoside phosphotransferase" evidence="2">
    <location>
        <begin position="57"/>
        <end position="277"/>
    </location>
</feature>
<dbReference type="InterPro" id="IPR011009">
    <property type="entry name" value="Kinase-like_dom_sf"/>
</dbReference>
<evidence type="ECO:0000313" key="4">
    <source>
        <dbReference type="Proteomes" id="UP001172159"/>
    </source>
</evidence>
<dbReference type="Proteomes" id="UP001172159">
    <property type="component" value="Unassembled WGS sequence"/>
</dbReference>
<dbReference type="InterPro" id="IPR002575">
    <property type="entry name" value="Aminoglycoside_PTrfase"/>
</dbReference>